<organism evidence="1 2">
    <name type="scientific">Paludibaculum fermentans</name>
    <dbReference type="NCBI Taxonomy" id="1473598"/>
    <lineage>
        <taxon>Bacteria</taxon>
        <taxon>Pseudomonadati</taxon>
        <taxon>Acidobacteriota</taxon>
        <taxon>Terriglobia</taxon>
        <taxon>Bryobacterales</taxon>
        <taxon>Bryobacteraceae</taxon>
        <taxon>Paludibaculum</taxon>
    </lineage>
</organism>
<accession>A0A7S7NUM1</accession>
<dbReference type="KEGG" id="pfer:IRI77_08800"/>
<protein>
    <submittedName>
        <fullName evidence="1">Uncharacterized protein</fullName>
    </submittedName>
</protein>
<evidence type="ECO:0000313" key="2">
    <source>
        <dbReference type="Proteomes" id="UP000593892"/>
    </source>
</evidence>
<name>A0A7S7NUM1_PALFE</name>
<reference evidence="1 2" key="1">
    <citation type="submission" date="2020-10" db="EMBL/GenBank/DDBJ databases">
        <title>Complete genome sequence of Paludibaculum fermentans P105T, a facultatively anaerobic acidobacterium capable of dissimilatory Fe(III) reduction.</title>
        <authorList>
            <person name="Dedysh S.N."/>
            <person name="Beletsky A.V."/>
            <person name="Kulichevskaya I.S."/>
            <person name="Mardanov A.V."/>
            <person name="Ravin N.V."/>
        </authorList>
    </citation>
    <scope>NUCLEOTIDE SEQUENCE [LARGE SCALE GENOMIC DNA]</scope>
    <source>
        <strain evidence="1 2">P105</strain>
    </source>
</reference>
<dbReference type="AlphaFoldDB" id="A0A7S7NUM1"/>
<keyword evidence="2" id="KW-1185">Reference proteome</keyword>
<evidence type="ECO:0000313" key="1">
    <source>
        <dbReference type="EMBL" id="QOY90034.1"/>
    </source>
</evidence>
<dbReference type="RefSeq" id="WP_194451697.1">
    <property type="nucleotide sequence ID" value="NZ_CP063849.1"/>
</dbReference>
<proteinExistence type="predicted"/>
<dbReference type="EMBL" id="CP063849">
    <property type="protein sequence ID" value="QOY90034.1"/>
    <property type="molecule type" value="Genomic_DNA"/>
</dbReference>
<gene>
    <name evidence="1" type="ORF">IRI77_08800</name>
</gene>
<sequence length="266" mass="30420">MKLAIRFVVIILLCQILQGQRIIGSSSSSSHYFATIIIPKERFTEKVLARSARKLLREAKCPIVNVFYATDERQLRYFWNAKIVNDVPYLLWKKEYDARINEDWRFASLVAVRGVGLLSIRMGNGKVRRIAFGKRSEDGLLTENGAERILRINVTSVPSMRQQNIKFWIETDQPLNELTGKRLLSMLGELPFDQIWIKVRNNPWFINDAAFPVFDPFQPGLLPPSHLEYYNSKTMVCRVPSPPPESALCTVYSSEGGAPRMGTPDK</sequence>
<dbReference type="Proteomes" id="UP000593892">
    <property type="component" value="Chromosome"/>
</dbReference>